<evidence type="ECO:0000313" key="2">
    <source>
        <dbReference type="Proteomes" id="UP000185746"/>
    </source>
</evidence>
<dbReference type="AlphaFoldDB" id="A0A1D8JKG1"/>
<dbReference type="KEGG" id="surl:BI350_09040"/>
<organism evidence="1 2">
    <name type="scientific">Sporosarcina ureilytica</name>
    <dbReference type="NCBI Taxonomy" id="298596"/>
    <lineage>
        <taxon>Bacteria</taxon>
        <taxon>Bacillati</taxon>
        <taxon>Bacillota</taxon>
        <taxon>Bacilli</taxon>
        <taxon>Bacillales</taxon>
        <taxon>Caryophanaceae</taxon>
        <taxon>Sporosarcina</taxon>
    </lineage>
</organism>
<gene>
    <name evidence="1" type="ORF">BI350_09040</name>
</gene>
<protein>
    <recommendedName>
        <fullName evidence="3">Transcriptional regulator</fullName>
    </recommendedName>
</protein>
<proteinExistence type="predicted"/>
<dbReference type="Proteomes" id="UP000185746">
    <property type="component" value="Chromosome"/>
</dbReference>
<evidence type="ECO:0008006" key="3">
    <source>
        <dbReference type="Google" id="ProtNLM"/>
    </source>
</evidence>
<sequence length="65" mass="7653">MQNASMLEMIYLAKDGVISKRKIHILHVNEDTFQAYCHLRKCRRTFKVDNVLALAPIFRYESLVI</sequence>
<accession>A0A1D8JKG1</accession>
<reference evidence="1 2" key="1">
    <citation type="submission" date="2016-09" db="EMBL/GenBank/DDBJ databases">
        <title>Complete genome sequence of the Lysinibacillus sphaericus LMG 22257, a specie of Bacillus with ureolytic activity that can effectively biodeposit calcium carbonate.</title>
        <authorList>
            <person name="Yan W."/>
        </authorList>
    </citation>
    <scope>NUCLEOTIDE SEQUENCE [LARGE SCALE GENOMIC DNA]</scope>
    <source>
        <strain evidence="1 2">LMG 22257</strain>
    </source>
</reference>
<dbReference type="EMBL" id="CP017560">
    <property type="protein sequence ID" value="AOV09173.1"/>
    <property type="molecule type" value="Genomic_DNA"/>
</dbReference>
<evidence type="ECO:0000313" key="1">
    <source>
        <dbReference type="EMBL" id="AOV09173.1"/>
    </source>
</evidence>
<name>A0A1D8JKG1_9BACL</name>
<keyword evidence="2" id="KW-1185">Reference proteome</keyword>